<evidence type="ECO:0000256" key="1">
    <source>
        <dbReference type="SAM" id="Phobius"/>
    </source>
</evidence>
<feature type="transmembrane region" description="Helical" evidence="1">
    <location>
        <begin position="6"/>
        <end position="21"/>
    </location>
</feature>
<proteinExistence type="predicted"/>
<name>A0ABP4M4F6_9ACTN</name>
<keyword evidence="1" id="KW-0472">Membrane</keyword>
<feature type="transmembrane region" description="Helical" evidence="1">
    <location>
        <begin position="70"/>
        <end position="96"/>
    </location>
</feature>
<feature type="domain" description="VanZ-like" evidence="2">
    <location>
        <begin position="45"/>
        <end position="152"/>
    </location>
</feature>
<dbReference type="InterPro" id="IPR053150">
    <property type="entry name" value="Teicoplanin_resist-assoc"/>
</dbReference>
<evidence type="ECO:0000259" key="2">
    <source>
        <dbReference type="Pfam" id="PF04892"/>
    </source>
</evidence>
<reference evidence="4" key="1">
    <citation type="journal article" date="2019" name="Int. J. Syst. Evol. Microbiol.">
        <title>The Global Catalogue of Microorganisms (GCM) 10K type strain sequencing project: providing services to taxonomists for standard genome sequencing and annotation.</title>
        <authorList>
            <consortium name="The Broad Institute Genomics Platform"/>
            <consortium name="The Broad Institute Genome Sequencing Center for Infectious Disease"/>
            <person name="Wu L."/>
            <person name="Ma J."/>
        </authorList>
    </citation>
    <scope>NUCLEOTIDE SEQUENCE [LARGE SCALE GENOMIC DNA]</scope>
    <source>
        <strain evidence="4">JCM 15933</strain>
    </source>
</reference>
<evidence type="ECO:0000313" key="4">
    <source>
        <dbReference type="Proteomes" id="UP001501470"/>
    </source>
</evidence>
<dbReference type="InterPro" id="IPR006976">
    <property type="entry name" value="VanZ-like"/>
</dbReference>
<dbReference type="RefSeq" id="WP_344506088.1">
    <property type="nucleotide sequence ID" value="NZ_BAAAQD010000014.1"/>
</dbReference>
<organism evidence="3 4">
    <name type="scientific">Dactylosporangium maewongense</name>
    <dbReference type="NCBI Taxonomy" id="634393"/>
    <lineage>
        <taxon>Bacteria</taxon>
        <taxon>Bacillati</taxon>
        <taxon>Actinomycetota</taxon>
        <taxon>Actinomycetes</taxon>
        <taxon>Micromonosporales</taxon>
        <taxon>Micromonosporaceae</taxon>
        <taxon>Dactylosporangium</taxon>
    </lineage>
</organism>
<dbReference type="Pfam" id="PF04892">
    <property type="entry name" value="VanZ"/>
    <property type="match status" value="1"/>
</dbReference>
<keyword evidence="1" id="KW-0812">Transmembrane</keyword>
<gene>
    <name evidence="3" type="ORF">GCM10009827_064580</name>
</gene>
<sequence length="181" mass="19172">MLRWLTVLAVFLVLGGLWWLVARRRSPDRRRTFGLVASVSGTLPWIWMILTPSSHARRVHLDPVSGLGGILASGFAEAAVQIVGNLLVFAAFGAFAPLRWPRLTLGPVLLLAAAGSATVELLQYVLDLGRVTATDDVLVNTLGAGLAYGAGRLLPPGPVSRGLDVEPLVGHEGGEPVLGQR</sequence>
<protein>
    <recommendedName>
        <fullName evidence="2">VanZ-like domain-containing protein</fullName>
    </recommendedName>
</protein>
<dbReference type="PANTHER" id="PTHR36834:SF1">
    <property type="entry name" value="INTEGRAL MEMBRANE PROTEIN"/>
    <property type="match status" value="1"/>
</dbReference>
<feature type="transmembrane region" description="Helical" evidence="1">
    <location>
        <begin position="33"/>
        <end position="50"/>
    </location>
</feature>
<dbReference type="Proteomes" id="UP001501470">
    <property type="component" value="Unassembled WGS sequence"/>
</dbReference>
<keyword evidence="1" id="KW-1133">Transmembrane helix</keyword>
<dbReference type="EMBL" id="BAAAQD010000014">
    <property type="protein sequence ID" value="GAA1536955.1"/>
    <property type="molecule type" value="Genomic_DNA"/>
</dbReference>
<keyword evidence="4" id="KW-1185">Reference proteome</keyword>
<evidence type="ECO:0000313" key="3">
    <source>
        <dbReference type="EMBL" id="GAA1536955.1"/>
    </source>
</evidence>
<comment type="caution">
    <text evidence="3">The sequence shown here is derived from an EMBL/GenBank/DDBJ whole genome shotgun (WGS) entry which is preliminary data.</text>
</comment>
<accession>A0ABP4M4F6</accession>
<dbReference type="PANTHER" id="PTHR36834">
    <property type="entry name" value="MEMBRANE PROTEIN-RELATED"/>
    <property type="match status" value="1"/>
</dbReference>